<name>A0A8S5LMN0_9CAUD</name>
<protein>
    <submittedName>
        <fullName evidence="1">Uncharacterized protein</fullName>
    </submittedName>
</protein>
<sequence length="36" mass="4331">MPRKRNSNRLDSISKSIRISIFGDKDILFIDFTFLW</sequence>
<evidence type="ECO:0000313" key="1">
    <source>
        <dbReference type="EMBL" id="DAD71087.1"/>
    </source>
</evidence>
<proteinExistence type="predicted"/>
<dbReference type="EMBL" id="BK015876">
    <property type="protein sequence ID" value="DAD71087.1"/>
    <property type="molecule type" value="Genomic_DNA"/>
</dbReference>
<organism evidence="1">
    <name type="scientific">Podoviridae sp. ctiuS14</name>
    <dbReference type="NCBI Taxonomy" id="2827620"/>
    <lineage>
        <taxon>Viruses</taxon>
        <taxon>Duplodnaviria</taxon>
        <taxon>Heunggongvirae</taxon>
        <taxon>Uroviricota</taxon>
        <taxon>Caudoviricetes</taxon>
    </lineage>
</organism>
<accession>A0A8S5LMN0</accession>
<reference evidence="1" key="1">
    <citation type="journal article" date="2021" name="Proc. Natl. Acad. Sci. U.S.A.">
        <title>A Catalog of Tens of Thousands of Viruses from Human Metagenomes Reveals Hidden Associations with Chronic Diseases.</title>
        <authorList>
            <person name="Tisza M.J."/>
            <person name="Buck C.B."/>
        </authorList>
    </citation>
    <scope>NUCLEOTIDE SEQUENCE</scope>
    <source>
        <strain evidence="1">CtiuS14</strain>
    </source>
</reference>